<keyword evidence="1" id="KW-0732">Signal</keyword>
<name>A0A7S3DBG5_9EUKA</name>
<dbReference type="PANTHER" id="PTHR40524:SF1">
    <property type="entry name" value="PEPTIDASE C39-LIKE DOMAIN-CONTAINING PROTEIN"/>
    <property type="match status" value="1"/>
</dbReference>
<dbReference type="AlphaFoldDB" id="A0A7S3DBG5"/>
<organism evidence="2">
    <name type="scientific">Palpitomonas bilix</name>
    <dbReference type="NCBI Taxonomy" id="652834"/>
    <lineage>
        <taxon>Eukaryota</taxon>
        <taxon>Eukaryota incertae sedis</taxon>
    </lineage>
</organism>
<evidence type="ECO:0000313" key="2">
    <source>
        <dbReference type="EMBL" id="CAE0252161.1"/>
    </source>
</evidence>
<evidence type="ECO:0008006" key="3">
    <source>
        <dbReference type="Google" id="ProtNLM"/>
    </source>
</evidence>
<reference evidence="2" key="1">
    <citation type="submission" date="2021-01" db="EMBL/GenBank/DDBJ databases">
        <authorList>
            <person name="Corre E."/>
            <person name="Pelletier E."/>
            <person name="Niang G."/>
            <person name="Scheremetjew M."/>
            <person name="Finn R."/>
            <person name="Kale V."/>
            <person name="Holt S."/>
            <person name="Cochrane G."/>
            <person name="Meng A."/>
            <person name="Brown T."/>
            <person name="Cohen L."/>
        </authorList>
    </citation>
    <scope>NUCLEOTIDE SEQUENCE</scope>
    <source>
        <strain evidence="2">NIES-2562</strain>
    </source>
</reference>
<feature type="chain" id="PRO_5031504439" description="Peptidase C39-like domain-containing protein" evidence="1">
    <location>
        <begin position="23"/>
        <end position="205"/>
    </location>
</feature>
<accession>A0A7S3DBG5</accession>
<proteinExistence type="predicted"/>
<gene>
    <name evidence="2" type="ORF">PBIL07802_LOCUS14388</name>
</gene>
<evidence type="ECO:0000256" key="1">
    <source>
        <dbReference type="SAM" id="SignalP"/>
    </source>
</evidence>
<dbReference type="PANTHER" id="PTHR40524">
    <property type="entry name" value="PEPTIDASE_C39_2 DOMAIN-CONTAINING PROTEIN"/>
    <property type="match status" value="1"/>
</dbReference>
<dbReference type="EMBL" id="HBIB01022077">
    <property type="protein sequence ID" value="CAE0252161.1"/>
    <property type="molecule type" value="Transcribed_RNA"/>
</dbReference>
<sequence length="205" mass="21941">MKVMMGLVQAILALSFIMSATSLPMLVRRNDLQGAGLPKYPLYLQCDKRWGNDEMGTPGEGERSTICGEGCAMSCVAMGLAGNNITIEGATATPATLNAWLEANQGYTCAGGDCNNLVLNKPEAISSRVHLVGEFPKPAFSDLCSSIMKGNYLAILHVHNRGHFVLTTGCNTADQSFNVNDPFYPTTSYAYADVADIIAYTVDAE</sequence>
<protein>
    <recommendedName>
        <fullName evidence="3">Peptidase C39-like domain-containing protein</fullName>
    </recommendedName>
</protein>
<feature type="signal peptide" evidence="1">
    <location>
        <begin position="1"/>
        <end position="22"/>
    </location>
</feature>